<reference evidence="5 6" key="1">
    <citation type="journal article" date="2012" name="Environ. Microbiol.">
        <title>The genome of the ammonia-oxidizing Candidatus Nitrososphaera gargensis: insights into metabolic versatility and environmental adaptations.</title>
        <authorList>
            <person name="Spang A."/>
            <person name="Poehlein A."/>
            <person name="Offre P."/>
            <person name="Zumbragel S."/>
            <person name="Haider S."/>
            <person name="Rychlik N."/>
            <person name="Nowka B."/>
            <person name="Schmeisser C."/>
            <person name="Lebedeva E.V."/>
            <person name="Rattei T."/>
            <person name="Bohm C."/>
            <person name="Schmid M."/>
            <person name="Galushko A."/>
            <person name="Hatzenpichler R."/>
            <person name="Weinmaier T."/>
            <person name="Daniel R."/>
            <person name="Schleper C."/>
            <person name="Spieck E."/>
            <person name="Streit W."/>
            <person name="Wagner M."/>
        </authorList>
    </citation>
    <scope>NUCLEOTIDE SEQUENCE [LARGE SCALE GENOMIC DNA]</scope>
    <source>
        <strain evidence="6">Ga9.2</strain>
    </source>
</reference>
<dbReference type="Gene3D" id="3.20.70.20">
    <property type="match status" value="1"/>
</dbReference>
<dbReference type="SMART" id="SM00418">
    <property type="entry name" value="HTH_ARSR"/>
    <property type="match status" value="1"/>
</dbReference>
<dbReference type="HOGENOM" id="CLU_023341_0_0_2"/>
<name>K0ILA7_NITGG</name>
<dbReference type="GO" id="GO:0009265">
    <property type="term" value="P:2'-deoxyribonucleotide biosynthetic process"/>
    <property type="evidence" value="ECO:0007669"/>
    <property type="project" value="TreeGrafter"/>
</dbReference>
<dbReference type="InterPro" id="IPR036390">
    <property type="entry name" value="WH_DNA-bd_sf"/>
</dbReference>
<dbReference type="InParanoid" id="K0ILA7"/>
<dbReference type="InterPro" id="IPR055771">
    <property type="entry name" value="DUF7347"/>
</dbReference>
<dbReference type="SUPFAM" id="SSF51998">
    <property type="entry name" value="PFL-like glycyl radical enzymes"/>
    <property type="match status" value="1"/>
</dbReference>
<keyword evidence="2 3" id="KW-0067">ATP-binding</keyword>
<dbReference type="Gene3D" id="1.10.10.10">
    <property type="entry name" value="Winged helix-like DNA-binding domain superfamily/Winged helix DNA-binding domain"/>
    <property type="match status" value="1"/>
</dbReference>
<dbReference type="OrthoDB" id="139164at2157"/>
<proteinExistence type="predicted"/>
<accession>K0ILA7</accession>
<dbReference type="PANTHER" id="PTHR21075:SF0">
    <property type="entry name" value="ANAEROBIC RIBONUCLEOSIDE-TRIPHOSPHATE REDUCTASE"/>
    <property type="match status" value="1"/>
</dbReference>
<dbReference type="InterPro" id="IPR012833">
    <property type="entry name" value="NrdD"/>
</dbReference>
<dbReference type="CDD" id="cd00090">
    <property type="entry name" value="HTH_ARSR"/>
    <property type="match status" value="1"/>
</dbReference>
<protein>
    <submittedName>
        <fullName evidence="5">Putative anaerobic ribonucleoside-triphosphate reductase</fullName>
    </submittedName>
</protein>
<dbReference type="Proteomes" id="UP000008037">
    <property type="component" value="Chromosome"/>
</dbReference>
<organism evidence="5 6">
    <name type="scientific">Nitrososphaera gargensis (strain Ga9.2)</name>
    <dbReference type="NCBI Taxonomy" id="1237085"/>
    <lineage>
        <taxon>Archaea</taxon>
        <taxon>Nitrososphaerota</taxon>
        <taxon>Nitrososphaeria</taxon>
        <taxon>Nitrososphaerales</taxon>
        <taxon>Nitrososphaeraceae</taxon>
        <taxon>Nitrososphaera</taxon>
    </lineage>
</organism>
<evidence type="ECO:0000313" key="5">
    <source>
        <dbReference type="EMBL" id="AFU56974.1"/>
    </source>
</evidence>
<dbReference type="InterPro" id="IPR001845">
    <property type="entry name" value="HTH_ArsR_DNA-bd_dom"/>
</dbReference>
<dbReference type="GO" id="GO:0004748">
    <property type="term" value="F:ribonucleoside-diphosphate reductase activity, thioredoxin disulfide as acceptor"/>
    <property type="evidence" value="ECO:0007669"/>
    <property type="project" value="TreeGrafter"/>
</dbReference>
<dbReference type="GO" id="GO:0003700">
    <property type="term" value="F:DNA-binding transcription factor activity"/>
    <property type="evidence" value="ECO:0007669"/>
    <property type="project" value="InterPro"/>
</dbReference>
<dbReference type="GO" id="GO:0005524">
    <property type="term" value="F:ATP binding"/>
    <property type="evidence" value="ECO:0007669"/>
    <property type="project" value="UniProtKB-UniRule"/>
</dbReference>
<dbReference type="InterPro" id="IPR011991">
    <property type="entry name" value="ArsR-like_HTH"/>
</dbReference>
<dbReference type="AlphaFoldDB" id="K0ILA7"/>
<dbReference type="RefSeq" id="WP_015017547.1">
    <property type="nucleotide sequence ID" value="NC_018719.1"/>
</dbReference>
<dbReference type="EMBL" id="CP002408">
    <property type="protein sequence ID" value="AFU56974.1"/>
    <property type="molecule type" value="Genomic_DNA"/>
</dbReference>
<evidence type="ECO:0000256" key="2">
    <source>
        <dbReference type="ARBA" id="ARBA00022840"/>
    </source>
</evidence>
<dbReference type="Pfam" id="PF24038">
    <property type="entry name" value="DUF7347"/>
    <property type="match status" value="1"/>
</dbReference>
<dbReference type="SUPFAM" id="SSF46785">
    <property type="entry name" value="Winged helix' DNA-binding domain"/>
    <property type="match status" value="1"/>
</dbReference>
<keyword evidence="6" id="KW-1185">Reference proteome</keyword>
<dbReference type="KEGG" id="nga:Ngar_c00240"/>
<dbReference type="GO" id="GO:0006260">
    <property type="term" value="P:DNA replication"/>
    <property type="evidence" value="ECO:0007669"/>
    <property type="project" value="InterPro"/>
</dbReference>
<evidence type="ECO:0000256" key="1">
    <source>
        <dbReference type="ARBA" id="ARBA00022741"/>
    </source>
</evidence>
<dbReference type="GeneID" id="13796200"/>
<dbReference type="InterPro" id="IPR036388">
    <property type="entry name" value="WH-like_DNA-bd_sf"/>
</dbReference>
<dbReference type="GO" id="GO:0031250">
    <property type="term" value="C:anaerobic ribonucleoside-triphosphate reductase complex"/>
    <property type="evidence" value="ECO:0007669"/>
    <property type="project" value="TreeGrafter"/>
</dbReference>
<dbReference type="Pfam" id="PF03477">
    <property type="entry name" value="ATP-cone"/>
    <property type="match status" value="1"/>
</dbReference>
<dbReference type="GO" id="GO:0008998">
    <property type="term" value="F:ribonucleoside-triphosphate reductase (thioredoxin) activity"/>
    <property type="evidence" value="ECO:0007669"/>
    <property type="project" value="InterPro"/>
</dbReference>
<dbReference type="PROSITE" id="PS51161">
    <property type="entry name" value="ATP_CONE"/>
    <property type="match status" value="1"/>
</dbReference>
<dbReference type="BioCyc" id="CNIT1237085:G1324-24-MONOMER"/>
<gene>
    <name evidence="5" type="ordered locus">Ngar_c00240</name>
</gene>
<dbReference type="Pfam" id="PF13597">
    <property type="entry name" value="NRDD"/>
    <property type="match status" value="1"/>
</dbReference>
<feature type="domain" description="ATP-cone" evidence="4">
    <location>
        <begin position="117"/>
        <end position="205"/>
    </location>
</feature>
<evidence type="ECO:0000313" key="6">
    <source>
        <dbReference type="Proteomes" id="UP000008037"/>
    </source>
</evidence>
<dbReference type="STRING" id="1237085.Ngar_c00240"/>
<evidence type="ECO:0000256" key="3">
    <source>
        <dbReference type="PROSITE-ProRule" id="PRU00492"/>
    </source>
</evidence>
<dbReference type="PATRIC" id="fig|1237085.11.peg.26"/>
<dbReference type="InterPro" id="IPR005144">
    <property type="entry name" value="ATP-cone_dom"/>
</dbReference>
<dbReference type="PANTHER" id="PTHR21075">
    <property type="entry name" value="ANAEROBIC RIBONUCLEOSIDE-TRIPHOSPHATE REDUCTASE"/>
    <property type="match status" value="1"/>
</dbReference>
<keyword evidence="1 3" id="KW-0547">Nucleotide-binding</keyword>
<evidence type="ECO:0000259" key="4">
    <source>
        <dbReference type="PROSITE" id="PS51161"/>
    </source>
</evidence>
<sequence>MSFDSQAKDSKKGGVLESASKRVRMIFSVMASPNRIDILRILNTKGPLTYSELKALAGFKSKKESGKFAYHLRKLLRQLLVALNKAERRYTITNLGKLVLSLARQIEERSIIESGKMYVRTSRHTIEEFNSHKIIQSLVREANLPLEQAHKITEEVENKIYKFQTAYLTSSLIRETVNSVLIEHGHEEYRNKLARVGLPSSDIVEMLSAEGATVDSVMAKTAGSVFSEYLVFNTLPKDIADMHLAGEINISNAGVWGLLPDTVFFDLSELEEGLDLKGRFLNVARIPAIKSPDDVIAALPALVSLLSREASSEVVIEGIVPALLKNLKDPEDIASRFARALAASSAAPSYSGTIATIAVPDGIDARQLNALLDGYRKYVDATPAPRIGLAIAAGKIIIKDNLDHVAAAVRSGGIISIGSSSGGARASNGIRKSGKGAAAMSFHSLSINLPRLAYESNKDETYFRAKLALMIKPSLAAMSMRKKTIVDYAKRGLLPSLASATQSMQRGTSTIVINLTGARESVYNILGESSSSEVLQKVLKTATEVAASQGKQLGEEGAGIAMVSDGSGVRFATLDSEKYGKVSLLQSQNTTSYSQGMTLNGKEILSDKGATQECIAIDKLLNGGFAATLDVTDLSAAEAKSAIEVAVAAELPFLRPRIKLAVCTTCGQRSKAVADKCEHCKSPHKLTMYS</sequence>